<dbReference type="CDD" id="cd00840">
    <property type="entry name" value="MPP_Mre11_N"/>
    <property type="match status" value="1"/>
</dbReference>
<evidence type="ECO:0000259" key="2">
    <source>
        <dbReference type="Pfam" id="PF00149"/>
    </source>
</evidence>
<organism evidence="3 4">
    <name type="scientific">Microvirga splendida</name>
    <dbReference type="NCBI Taxonomy" id="2795727"/>
    <lineage>
        <taxon>Bacteria</taxon>
        <taxon>Pseudomonadati</taxon>
        <taxon>Pseudomonadota</taxon>
        <taxon>Alphaproteobacteria</taxon>
        <taxon>Hyphomicrobiales</taxon>
        <taxon>Methylobacteriaceae</taxon>
        <taxon>Microvirga</taxon>
    </lineage>
</organism>
<keyword evidence="4" id="KW-1185">Reference proteome</keyword>
<dbReference type="PANTHER" id="PTHR30337">
    <property type="entry name" value="COMPONENT OF ATP-DEPENDENT DSDNA EXONUCLEASE"/>
    <property type="match status" value="1"/>
</dbReference>
<dbReference type="GO" id="GO:0004527">
    <property type="term" value="F:exonuclease activity"/>
    <property type="evidence" value="ECO:0007669"/>
    <property type="project" value="UniProtKB-KW"/>
</dbReference>
<accession>A0ABS0Y684</accession>
<dbReference type="EMBL" id="JAELXT010000024">
    <property type="protein sequence ID" value="MBJ6127383.1"/>
    <property type="molecule type" value="Genomic_DNA"/>
</dbReference>
<comment type="caution">
    <text evidence="3">The sequence shown here is derived from an EMBL/GenBank/DDBJ whole genome shotgun (WGS) entry which is preliminary data.</text>
</comment>
<reference evidence="4" key="1">
    <citation type="submission" date="2020-12" db="EMBL/GenBank/DDBJ databases">
        <title>Hymenobacter sp.</title>
        <authorList>
            <person name="Kim M.K."/>
        </authorList>
    </citation>
    <scope>NUCLEOTIDE SEQUENCE [LARGE SCALE GENOMIC DNA]</scope>
    <source>
        <strain evidence="4">BT325</strain>
    </source>
</reference>
<feature type="domain" description="Calcineurin-like phosphoesterase" evidence="2">
    <location>
        <begin position="1"/>
        <end position="196"/>
    </location>
</feature>
<dbReference type="Pfam" id="PF00149">
    <property type="entry name" value="Metallophos"/>
    <property type="match status" value="1"/>
</dbReference>
<sequence length="413" mass="44643">MRFIHAADLHLDSPLSGLRERAGERAEQIAGAGRRAFDNLVDFAIAEQVNFIVIAGDVFDGDWSDYSSGLFFIRGLSRLNHANIRVILIRGNHDAANQMSRRMSLPANVRELSSRAPETVVLDALNVAVHGQSFPARAVTENLALSYPAPRAGMFNIGVLHTSADGRPGHDAYAPCDIRDLRLKGYDYWALGHIHTREVLSTDPYIVFPGNLQGRHINEPGAKGFSLVTVDAGRVTNVDHISVDVVRWATVTVDVSGAGALDDICPRVGHAIDDALETADGRTLAIRLILKGACPAHTVLAGDPDQLAAECASLALQSRGDVWIERVVVETDPVQEADTGAMADVLQLIGRVRTEATDAEMIRVNLERGLDKVPLALRNEVGLTSLSPEQYSRVLADAEAMILHRLTAGAPRS</sequence>
<dbReference type="InterPro" id="IPR041796">
    <property type="entry name" value="Mre11_N"/>
</dbReference>
<dbReference type="Gene3D" id="3.60.21.10">
    <property type="match status" value="1"/>
</dbReference>
<name>A0ABS0Y684_9HYPH</name>
<gene>
    <name evidence="3" type="ORF">JAO75_18425</name>
</gene>
<evidence type="ECO:0000313" key="4">
    <source>
        <dbReference type="Proteomes" id="UP000620670"/>
    </source>
</evidence>
<dbReference type="InterPro" id="IPR014576">
    <property type="entry name" value="Pesterase_YhaO"/>
</dbReference>
<evidence type="ECO:0000256" key="1">
    <source>
        <dbReference type="ARBA" id="ARBA00022801"/>
    </source>
</evidence>
<evidence type="ECO:0000313" key="3">
    <source>
        <dbReference type="EMBL" id="MBJ6127383.1"/>
    </source>
</evidence>
<protein>
    <submittedName>
        <fullName evidence="3">DNA repair exonuclease</fullName>
    </submittedName>
</protein>
<dbReference type="InterPro" id="IPR004843">
    <property type="entry name" value="Calcineurin-like_PHP"/>
</dbReference>
<dbReference type="InterPro" id="IPR050535">
    <property type="entry name" value="DNA_Repair-Maintenance_Comp"/>
</dbReference>
<keyword evidence="3" id="KW-0269">Exonuclease</keyword>
<dbReference type="PIRSF" id="PIRSF033091">
    <property type="entry name" value="Pesterase_YhaO"/>
    <property type="match status" value="1"/>
</dbReference>
<dbReference type="Proteomes" id="UP000620670">
    <property type="component" value="Unassembled WGS sequence"/>
</dbReference>
<keyword evidence="1" id="KW-0378">Hydrolase</keyword>
<dbReference type="SUPFAM" id="SSF56300">
    <property type="entry name" value="Metallo-dependent phosphatases"/>
    <property type="match status" value="1"/>
</dbReference>
<keyword evidence="3" id="KW-0540">Nuclease</keyword>
<dbReference type="InterPro" id="IPR029052">
    <property type="entry name" value="Metallo-depent_PP-like"/>
</dbReference>
<dbReference type="RefSeq" id="WP_199050609.1">
    <property type="nucleotide sequence ID" value="NZ_JAELXT010000024.1"/>
</dbReference>
<dbReference type="PANTHER" id="PTHR30337:SF7">
    <property type="entry name" value="PHOSPHOESTERASE"/>
    <property type="match status" value="1"/>
</dbReference>
<proteinExistence type="predicted"/>